<evidence type="ECO:0000256" key="2">
    <source>
        <dbReference type="SAM" id="Phobius"/>
    </source>
</evidence>
<comment type="caution">
    <text evidence="3">The sequence shown here is derived from an EMBL/GenBank/DDBJ whole genome shotgun (WGS) entry which is preliminary data.</text>
</comment>
<feature type="region of interest" description="Disordered" evidence="1">
    <location>
        <begin position="48"/>
        <end position="84"/>
    </location>
</feature>
<organism evidence="3 4">
    <name type="scientific">Actinomycetospora rhizophila</name>
    <dbReference type="NCBI Taxonomy" id="1416876"/>
    <lineage>
        <taxon>Bacteria</taxon>
        <taxon>Bacillati</taxon>
        <taxon>Actinomycetota</taxon>
        <taxon>Actinomycetes</taxon>
        <taxon>Pseudonocardiales</taxon>
        <taxon>Pseudonocardiaceae</taxon>
        <taxon>Actinomycetospora</taxon>
    </lineage>
</organism>
<keyword evidence="4" id="KW-1185">Reference proteome</keyword>
<evidence type="ECO:0000256" key="1">
    <source>
        <dbReference type="SAM" id="MobiDB-lite"/>
    </source>
</evidence>
<feature type="transmembrane region" description="Helical" evidence="2">
    <location>
        <begin position="6"/>
        <end position="27"/>
    </location>
</feature>
<keyword evidence="2" id="KW-0812">Transmembrane</keyword>
<protein>
    <submittedName>
        <fullName evidence="3">Uncharacterized protein</fullName>
    </submittedName>
</protein>
<accession>A0ABV9ZET3</accession>
<name>A0ABV9ZET3_9PSEU</name>
<reference evidence="4" key="1">
    <citation type="journal article" date="2019" name="Int. J. Syst. Evol. Microbiol.">
        <title>The Global Catalogue of Microorganisms (GCM) 10K type strain sequencing project: providing services to taxonomists for standard genome sequencing and annotation.</title>
        <authorList>
            <consortium name="The Broad Institute Genomics Platform"/>
            <consortium name="The Broad Institute Genome Sequencing Center for Infectious Disease"/>
            <person name="Wu L."/>
            <person name="Ma J."/>
        </authorList>
    </citation>
    <scope>NUCLEOTIDE SEQUENCE [LARGE SCALE GENOMIC DNA]</scope>
    <source>
        <strain evidence="4">XZYJ18</strain>
    </source>
</reference>
<dbReference type="RefSeq" id="WP_378021791.1">
    <property type="nucleotide sequence ID" value="NZ_JBHSKG010000007.1"/>
</dbReference>
<keyword evidence="2" id="KW-1133">Transmembrane helix</keyword>
<evidence type="ECO:0000313" key="4">
    <source>
        <dbReference type="Proteomes" id="UP001596175"/>
    </source>
</evidence>
<dbReference type="Proteomes" id="UP001596175">
    <property type="component" value="Unassembled WGS sequence"/>
</dbReference>
<proteinExistence type="predicted"/>
<keyword evidence="2" id="KW-0472">Membrane</keyword>
<gene>
    <name evidence="3" type="ORF">ACFPK1_15335</name>
</gene>
<sequence length="192" mass="20876">MAVLLLIKWLAITAVILAVPFGIWWTIDRSRRQTLAAPAPPVLAAPLVTPAIRPARPPAPRRPATREGEPPTAPVPVPRGAAPATVLDPDREVVVTREEDHQDVLAARHRPGAAATPVTVELWSSTVTRGKYRGDYAVEVRLDGRRVGELTAAMSARYRHLVDVVGPVRCRGVVTHDGRRGFQVDLKLPDVV</sequence>
<dbReference type="EMBL" id="JBHSKG010000007">
    <property type="protein sequence ID" value="MFC5139612.1"/>
    <property type="molecule type" value="Genomic_DNA"/>
</dbReference>
<evidence type="ECO:0000313" key="3">
    <source>
        <dbReference type="EMBL" id="MFC5139612.1"/>
    </source>
</evidence>